<reference evidence="4 5" key="1">
    <citation type="submission" date="2016-03" db="EMBL/GenBank/DDBJ databases">
        <title>EvidentialGene: Evidence-directed Construction of Genes on Genomes.</title>
        <authorList>
            <person name="Gilbert D.G."/>
            <person name="Choi J.-H."/>
            <person name="Mockaitis K."/>
            <person name="Colbourne J."/>
            <person name="Pfrender M."/>
        </authorList>
    </citation>
    <scope>NUCLEOTIDE SEQUENCE [LARGE SCALE GENOMIC DNA]</scope>
    <source>
        <strain evidence="4 5">Xinb3</strain>
        <tissue evidence="4">Complete organism</tissue>
    </source>
</reference>
<evidence type="ECO:0000256" key="2">
    <source>
        <dbReference type="ARBA" id="ARBA00022737"/>
    </source>
</evidence>
<keyword evidence="1" id="KW-0479">Metal-binding</keyword>
<name>A0A0P5E391_9CRUS</name>
<keyword evidence="2" id="KW-0677">Repeat</keyword>
<evidence type="ECO:0000313" key="4">
    <source>
        <dbReference type="EMBL" id="KZS17025.1"/>
    </source>
</evidence>
<dbReference type="PANTHER" id="PTHR34524">
    <property type="entry name" value="CALCYPHOSIN"/>
    <property type="match status" value="1"/>
</dbReference>
<dbReference type="PANTHER" id="PTHR34524:SF6">
    <property type="entry name" value="CALCYPHOSINE LIKE"/>
    <property type="match status" value="1"/>
</dbReference>
<dbReference type="InterPro" id="IPR011992">
    <property type="entry name" value="EF-hand-dom_pair"/>
</dbReference>
<dbReference type="AlphaFoldDB" id="A0A0P5E391"/>
<keyword evidence="3" id="KW-0106">Calcium</keyword>
<evidence type="ECO:0000313" key="5">
    <source>
        <dbReference type="Proteomes" id="UP000076858"/>
    </source>
</evidence>
<dbReference type="SMART" id="SM00054">
    <property type="entry name" value="EFh"/>
    <property type="match status" value="4"/>
</dbReference>
<proteinExistence type="predicted"/>
<dbReference type="SUPFAM" id="SSF47473">
    <property type="entry name" value="EF-hand"/>
    <property type="match status" value="1"/>
</dbReference>
<evidence type="ECO:0000256" key="3">
    <source>
        <dbReference type="ARBA" id="ARBA00022837"/>
    </source>
</evidence>
<protein>
    <submittedName>
        <fullName evidence="4">Calcyphosin protein</fullName>
    </submittedName>
</protein>
<dbReference type="InterPro" id="IPR018247">
    <property type="entry name" value="EF_Hand_1_Ca_BS"/>
</dbReference>
<dbReference type="PROSITE" id="PS50222">
    <property type="entry name" value="EF_HAND_2"/>
    <property type="match status" value="2"/>
</dbReference>
<dbReference type="InterPro" id="IPR002048">
    <property type="entry name" value="EF_hand_dom"/>
</dbReference>
<comment type="caution">
    <text evidence="4">The sequence shown here is derived from an EMBL/GenBank/DDBJ whole genome shotgun (WGS) entry which is preliminary data.</text>
</comment>
<organism evidence="4 5">
    <name type="scientific">Daphnia magna</name>
    <dbReference type="NCBI Taxonomy" id="35525"/>
    <lineage>
        <taxon>Eukaryota</taxon>
        <taxon>Metazoa</taxon>
        <taxon>Ecdysozoa</taxon>
        <taxon>Arthropoda</taxon>
        <taxon>Crustacea</taxon>
        <taxon>Branchiopoda</taxon>
        <taxon>Diplostraca</taxon>
        <taxon>Cladocera</taxon>
        <taxon>Anomopoda</taxon>
        <taxon>Daphniidae</taxon>
        <taxon>Daphnia</taxon>
    </lineage>
</organism>
<dbReference type="EMBL" id="LRGB01000687">
    <property type="protein sequence ID" value="KZS17025.1"/>
    <property type="molecule type" value="Genomic_DNA"/>
</dbReference>
<dbReference type="OrthoDB" id="444540at2759"/>
<dbReference type="STRING" id="35525.A0A0P5E391"/>
<dbReference type="PROSITE" id="PS00018">
    <property type="entry name" value="EF_HAND_1"/>
    <property type="match status" value="1"/>
</dbReference>
<dbReference type="Pfam" id="PF13499">
    <property type="entry name" value="EF-hand_7"/>
    <property type="match status" value="2"/>
</dbReference>
<dbReference type="InterPro" id="IPR051581">
    <property type="entry name" value="Ca-bind"/>
</dbReference>
<evidence type="ECO:0000256" key="1">
    <source>
        <dbReference type="ARBA" id="ARBA00022723"/>
    </source>
</evidence>
<dbReference type="Gene3D" id="1.10.238.10">
    <property type="entry name" value="EF-hand"/>
    <property type="match status" value="2"/>
</dbReference>
<dbReference type="Proteomes" id="UP000076858">
    <property type="component" value="Unassembled WGS sequence"/>
</dbReference>
<accession>A0A0P5E391</accession>
<sequence>MAQDPLEKLRSQLLARGATGILGFGRVFRRMDDNGNRSLCFDEFSKGIEESGVKTDDGCRALFDAFDKDRSGSVCINEFLKAIRPPMSDGRKRVIADAFKKLDRTGDGIVTLEDLNGVYNVKHNPRYLSGEETEEQILKKFLANFESNGSIDGMVTYDEFLDYYAGVSSSIDHDAYFDLMMRQAWKM</sequence>
<gene>
    <name evidence="4" type="ORF">APZ42_017644</name>
</gene>
<keyword evidence="5" id="KW-1185">Reference proteome</keyword>
<dbReference type="CDD" id="cd00051">
    <property type="entry name" value="EFh"/>
    <property type="match status" value="1"/>
</dbReference>
<dbReference type="GO" id="GO:0005509">
    <property type="term" value="F:calcium ion binding"/>
    <property type="evidence" value="ECO:0007669"/>
    <property type="project" value="InterPro"/>
</dbReference>